<evidence type="ECO:0000313" key="2">
    <source>
        <dbReference type="EMBL" id="MBP2472178.1"/>
    </source>
</evidence>
<dbReference type="SMART" id="SM00331">
    <property type="entry name" value="PP2C_SIG"/>
    <property type="match status" value="1"/>
</dbReference>
<dbReference type="Gene3D" id="3.60.40.10">
    <property type="entry name" value="PPM-type phosphatase domain"/>
    <property type="match status" value="1"/>
</dbReference>
<dbReference type="InterPro" id="IPR036457">
    <property type="entry name" value="PPM-type-like_dom_sf"/>
</dbReference>
<gene>
    <name evidence="2" type="ORF">JOF53_001050</name>
</gene>
<reference evidence="2 3" key="1">
    <citation type="submission" date="2021-03" db="EMBL/GenBank/DDBJ databases">
        <title>Sequencing the genomes of 1000 actinobacteria strains.</title>
        <authorList>
            <person name="Klenk H.-P."/>
        </authorList>
    </citation>
    <scope>NUCLEOTIDE SEQUENCE [LARGE SCALE GENOMIC DNA]</scope>
    <source>
        <strain evidence="2 3">DSM 44580</strain>
    </source>
</reference>
<protein>
    <submittedName>
        <fullName evidence="2">Protein phosphatase</fullName>
        <ecNumber evidence="2">3.1.3.16</ecNumber>
    </submittedName>
</protein>
<accession>A0ABS5A6F4</accession>
<dbReference type="Proteomes" id="UP001519363">
    <property type="component" value="Unassembled WGS sequence"/>
</dbReference>
<dbReference type="EC" id="3.1.3.16" evidence="2"/>
<comment type="caution">
    <text evidence="2">The sequence shown here is derived from an EMBL/GenBank/DDBJ whole genome shotgun (WGS) entry which is preliminary data.</text>
</comment>
<proteinExistence type="predicted"/>
<dbReference type="EMBL" id="JAGIOO010000001">
    <property type="protein sequence ID" value="MBP2472178.1"/>
    <property type="molecule type" value="Genomic_DNA"/>
</dbReference>
<keyword evidence="2" id="KW-0378">Hydrolase</keyword>
<evidence type="ECO:0000259" key="1">
    <source>
        <dbReference type="PROSITE" id="PS51746"/>
    </source>
</evidence>
<dbReference type="GO" id="GO:0004722">
    <property type="term" value="F:protein serine/threonine phosphatase activity"/>
    <property type="evidence" value="ECO:0007669"/>
    <property type="project" value="UniProtKB-EC"/>
</dbReference>
<evidence type="ECO:0000313" key="3">
    <source>
        <dbReference type="Proteomes" id="UP001519363"/>
    </source>
</evidence>
<dbReference type="RefSeq" id="WP_245372688.1">
    <property type="nucleotide sequence ID" value="NZ_JAGIOO010000001.1"/>
</dbReference>
<name>A0ABS5A6F4_9PSEU</name>
<organism evidence="2 3">
    <name type="scientific">Crossiella equi</name>
    <dbReference type="NCBI Taxonomy" id="130796"/>
    <lineage>
        <taxon>Bacteria</taxon>
        <taxon>Bacillati</taxon>
        <taxon>Actinomycetota</taxon>
        <taxon>Actinomycetes</taxon>
        <taxon>Pseudonocardiales</taxon>
        <taxon>Pseudonocardiaceae</taxon>
        <taxon>Crossiella</taxon>
    </lineage>
</organism>
<sequence>MTLMEHRNQLRWETATDSGRRMVNADAVAVRPGWDGMAPILALADGVGDTRTAAEAARAAVDAATATLPARGPTEAVLAAQQAVQLLPHTGDCVLVVAMPFADQLGSGYRIAWVGDARAYRWDGRQLTRLTSDHTVAEYFRRQGMTTAPAMEHVVTTTVRTARPRDIGLVETRDEAGLLLCSDGVYGRLDPATMTAVVARPAHWGSRAQELVATAVDRGATDNVTALLLTRG</sequence>
<dbReference type="SUPFAM" id="SSF81606">
    <property type="entry name" value="PP2C-like"/>
    <property type="match status" value="1"/>
</dbReference>
<feature type="domain" description="PPM-type phosphatase" evidence="1">
    <location>
        <begin position="11"/>
        <end position="231"/>
    </location>
</feature>
<dbReference type="InterPro" id="IPR001932">
    <property type="entry name" value="PPM-type_phosphatase-like_dom"/>
</dbReference>
<keyword evidence="3" id="KW-1185">Reference proteome</keyword>
<dbReference type="SMART" id="SM00332">
    <property type="entry name" value="PP2Cc"/>
    <property type="match status" value="1"/>
</dbReference>
<dbReference type="PROSITE" id="PS51746">
    <property type="entry name" value="PPM_2"/>
    <property type="match status" value="1"/>
</dbReference>